<dbReference type="PROSITE" id="PS00059">
    <property type="entry name" value="ADH_ZINC"/>
    <property type="match status" value="1"/>
</dbReference>
<evidence type="ECO:0000259" key="7">
    <source>
        <dbReference type="SMART" id="SM00829"/>
    </source>
</evidence>
<feature type="domain" description="Enoyl reductase (ER)" evidence="7">
    <location>
        <begin position="32"/>
        <end position="366"/>
    </location>
</feature>
<dbReference type="InterPro" id="IPR011032">
    <property type="entry name" value="GroES-like_sf"/>
</dbReference>
<keyword evidence="4 6" id="KW-0862">Zinc</keyword>
<comment type="similarity">
    <text evidence="2 6">Belongs to the zinc-containing alcohol dehydrogenase family.</text>
</comment>
<dbReference type="SUPFAM" id="SSF51735">
    <property type="entry name" value="NAD(P)-binding Rossmann-fold domains"/>
    <property type="match status" value="1"/>
</dbReference>
<evidence type="ECO:0000256" key="5">
    <source>
        <dbReference type="ARBA" id="ARBA00023002"/>
    </source>
</evidence>
<evidence type="ECO:0000256" key="6">
    <source>
        <dbReference type="RuleBase" id="RU361277"/>
    </source>
</evidence>
<comment type="cofactor">
    <cofactor evidence="1 6">
        <name>Zn(2+)</name>
        <dbReference type="ChEBI" id="CHEBI:29105"/>
    </cofactor>
</comment>
<dbReference type="Pfam" id="PF00107">
    <property type="entry name" value="ADH_zinc_N"/>
    <property type="match status" value="1"/>
</dbReference>
<dbReference type="EC" id="1.1.1.264" evidence="8"/>
<gene>
    <name evidence="8" type="ORF">J2S76_000565</name>
</gene>
<name>A0ABU0DCN2_9HYPH</name>
<protein>
    <submittedName>
        <fullName evidence="8">L-idonate 5-dehydrogenase</fullName>
        <ecNumber evidence="8">1.1.1.264</ecNumber>
    </submittedName>
</protein>
<organism evidence="8 9">
    <name type="scientific">Ancylobacter vacuolatus</name>
    <dbReference type="NCBI Taxonomy" id="223389"/>
    <lineage>
        <taxon>Bacteria</taxon>
        <taxon>Pseudomonadati</taxon>
        <taxon>Pseudomonadota</taxon>
        <taxon>Alphaproteobacteria</taxon>
        <taxon>Hyphomicrobiales</taxon>
        <taxon>Xanthobacteraceae</taxon>
        <taxon>Ancylobacter</taxon>
    </lineage>
</organism>
<keyword evidence="9" id="KW-1185">Reference proteome</keyword>
<keyword evidence="5 8" id="KW-0560">Oxidoreductase</keyword>
<dbReference type="PANTHER" id="PTHR43161:SF9">
    <property type="entry name" value="SORBITOL DEHYDROGENASE"/>
    <property type="match status" value="1"/>
</dbReference>
<evidence type="ECO:0000256" key="2">
    <source>
        <dbReference type="ARBA" id="ARBA00008072"/>
    </source>
</evidence>
<dbReference type="Proteomes" id="UP001238467">
    <property type="component" value="Unassembled WGS sequence"/>
</dbReference>
<dbReference type="SMART" id="SM00829">
    <property type="entry name" value="PKS_ER"/>
    <property type="match status" value="1"/>
</dbReference>
<evidence type="ECO:0000256" key="4">
    <source>
        <dbReference type="ARBA" id="ARBA00022833"/>
    </source>
</evidence>
<dbReference type="EMBL" id="JAUSUH010000001">
    <property type="protein sequence ID" value="MDQ0346164.1"/>
    <property type="molecule type" value="Genomic_DNA"/>
</dbReference>
<evidence type="ECO:0000313" key="8">
    <source>
        <dbReference type="EMBL" id="MDQ0346164.1"/>
    </source>
</evidence>
<dbReference type="Gene3D" id="3.40.50.720">
    <property type="entry name" value="NAD(P)-binding Rossmann-like Domain"/>
    <property type="match status" value="1"/>
</dbReference>
<comment type="caution">
    <text evidence="8">The sequence shown here is derived from an EMBL/GenBank/DDBJ whole genome shotgun (WGS) entry which is preliminary data.</text>
</comment>
<dbReference type="InterPro" id="IPR013149">
    <property type="entry name" value="ADH-like_C"/>
</dbReference>
<dbReference type="InterPro" id="IPR036291">
    <property type="entry name" value="NAD(P)-bd_dom_sf"/>
</dbReference>
<evidence type="ECO:0000256" key="3">
    <source>
        <dbReference type="ARBA" id="ARBA00022723"/>
    </source>
</evidence>
<dbReference type="PANTHER" id="PTHR43161">
    <property type="entry name" value="SORBITOL DEHYDROGENASE"/>
    <property type="match status" value="1"/>
</dbReference>
<dbReference type="GO" id="GO:0016746">
    <property type="term" value="F:acyltransferase activity"/>
    <property type="evidence" value="ECO:0007669"/>
    <property type="project" value="UniProtKB-KW"/>
</dbReference>
<evidence type="ECO:0000256" key="1">
    <source>
        <dbReference type="ARBA" id="ARBA00001947"/>
    </source>
</evidence>
<dbReference type="InterPro" id="IPR013154">
    <property type="entry name" value="ADH-like_N"/>
</dbReference>
<sequence>MAAALDDPVTASPFLPSFLFKDLPTMRAIVIHAPHDLRLEVLPAAAPGPHDVVVQMGAGGICGSDLHYFHQGGFGVVRLREPMVLGHEVAGTVKAVGAGVTSVKVGDKVAVNPSGPCGQCDYCQRGLRNQCLDMRFYGSAMRFPHVQGAFREEMTVPEAQAVKVADDVDLSLAALCEPFAVALHAVAQAGDLAGKTVLVSGCGPIGCLAIAAARLAGARDIIATDIAPEALAIAARLGATRCVDVSGGTDELADLAQDKGRVDAALECSGNGRALVSAIELTRPRGTIVLVGLGGELPLPMNAIVAKELNLCGSFRFDAEFARAAELISTGCVDLAPLLTGSFAIEEADAAFALASDRRRAMKVQFRFGAAS</sequence>
<dbReference type="InterPro" id="IPR020843">
    <property type="entry name" value="ER"/>
</dbReference>
<keyword evidence="3 6" id="KW-0479">Metal-binding</keyword>
<dbReference type="SUPFAM" id="SSF50129">
    <property type="entry name" value="GroES-like"/>
    <property type="match status" value="1"/>
</dbReference>
<accession>A0ABU0DCN2</accession>
<dbReference type="Gene3D" id="3.90.180.10">
    <property type="entry name" value="Medium-chain alcohol dehydrogenases, catalytic domain"/>
    <property type="match status" value="1"/>
</dbReference>
<proteinExistence type="inferred from homology"/>
<dbReference type="GO" id="GO:0050572">
    <property type="term" value="F:L-idonate 5-dehydrogenase [NAD(P)+] activity"/>
    <property type="evidence" value="ECO:0007669"/>
    <property type="project" value="UniProtKB-EC"/>
</dbReference>
<keyword evidence="8" id="KW-0012">Acyltransferase</keyword>
<reference evidence="8 9" key="1">
    <citation type="submission" date="2023-07" db="EMBL/GenBank/DDBJ databases">
        <title>Genomic Encyclopedia of Type Strains, Phase IV (KMG-IV): sequencing the most valuable type-strain genomes for metagenomic binning, comparative biology and taxonomic classification.</title>
        <authorList>
            <person name="Goeker M."/>
        </authorList>
    </citation>
    <scope>NUCLEOTIDE SEQUENCE [LARGE SCALE GENOMIC DNA]</scope>
    <source>
        <strain evidence="8 9">DSM 1277</strain>
    </source>
</reference>
<dbReference type="Pfam" id="PF08240">
    <property type="entry name" value="ADH_N"/>
    <property type="match status" value="1"/>
</dbReference>
<dbReference type="InterPro" id="IPR002328">
    <property type="entry name" value="ADH_Zn_CS"/>
</dbReference>
<keyword evidence="8" id="KW-0808">Transferase</keyword>
<dbReference type="CDD" id="cd08232">
    <property type="entry name" value="idonate-5-DH"/>
    <property type="match status" value="1"/>
</dbReference>
<evidence type="ECO:0000313" key="9">
    <source>
        <dbReference type="Proteomes" id="UP001238467"/>
    </source>
</evidence>